<proteinExistence type="predicted"/>
<dbReference type="Proteomes" id="UP001341281">
    <property type="component" value="Chromosome 01"/>
</dbReference>
<dbReference type="PANTHER" id="PTHR35166:SF20">
    <property type="entry name" value="EXPRESSED PROTEIN"/>
    <property type="match status" value="1"/>
</dbReference>
<evidence type="ECO:0000313" key="2">
    <source>
        <dbReference type="EMBL" id="WVZ50613.1"/>
    </source>
</evidence>
<protein>
    <submittedName>
        <fullName evidence="2">Uncharacterized protein</fullName>
    </submittedName>
</protein>
<dbReference type="PANTHER" id="PTHR35166">
    <property type="entry name" value="OS05G0193700 PROTEIN-RELATED"/>
    <property type="match status" value="1"/>
</dbReference>
<keyword evidence="3" id="KW-1185">Reference proteome</keyword>
<dbReference type="EMBL" id="CP144745">
    <property type="protein sequence ID" value="WVZ50613.1"/>
    <property type="molecule type" value="Genomic_DNA"/>
</dbReference>
<reference evidence="2 3" key="1">
    <citation type="submission" date="2024-02" db="EMBL/GenBank/DDBJ databases">
        <title>High-quality chromosome-scale genome assembly of Pensacola bahiagrass (Paspalum notatum Flugge var. saurae).</title>
        <authorList>
            <person name="Vega J.M."/>
            <person name="Podio M."/>
            <person name="Orjuela J."/>
            <person name="Siena L.A."/>
            <person name="Pessino S.C."/>
            <person name="Combes M.C."/>
            <person name="Mariac C."/>
            <person name="Albertini E."/>
            <person name="Pupilli F."/>
            <person name="Ortiz J.P.A."/>
            <person name="Leblanc O."/>
        </authorList>
    </citation>
    <scope>NUCLEOTIDE SEQUENCE [LARGE SCALE GENOMIC DNA]</scope>
    <source>
        <strain evidence="2">R1</strain>
        <tissue evidence="2">Leaf</tissue>
    </source>
</reference>
<name>A0AAQ3SJB6_PASNO</name>
<dbReference type="AlphaFoldDB" id="A0AAQ3SJB6"/>
<evidence type="ECO:0000256" key="1">
    <source>
        <dbReference type="SAM" id="MobiDB-lite"/>
    </source>
</evidence>
<gene>
    <name evidence="2" type="ORF">U9M48_001852</name>
</gene>
<feature type="region of interest" description="Disordered" evidence="1">
    <location>
        <begin position="162"/>
        <end position="187"/>
    </location>
</feature>
<feature type="compositionally biased region" description="Acidic residues" evidence="1">
    <location>
        <begin position="167"/>
        <end position="187"/>
    </location>
</feature>
<evidence type="ECO:0000313" key="3">
    <source>
        <dbReference type="Proteomes" id="UP001341281"/>
    </source>
</evidence>
<feature type="region of interest" description="Disordered" evidence="1">
    <location>
        <begin position="1"/>
        <end position="27"/>
    </location>
</feature>
<organism evidence="2 3">
    <name type="scientific">Paspalum notatum var. saurae</name>
    <dbReference type="NCBI Taxonomy" id="547442"/>
    <lineage>
        <taxon>Eukaryota</taxon>
        <taxon>Viridiplantae</taxon>
        <taxon>Streptophyta</taxon>
        <taxon>Embryophyta</taxon>
        <taxon>Tracheophyta</taxon>
        <taxon>Spermatophyta</taxon>
        <taxon>Magnoliopsida</taxon>
        <taxon>Liliopsida</taxon>
        <taxon>Poales</taxon>
        <taxon>Poaceae</taxon>
        <taxon>PACMAD clade</taxon>
        <taxon>Panicoideae</taxon>
        <taxon>Andropogonodae</taxon>
        <taxon>Paspaleae</taxon>
        <taxon>Paspalinae</taxon>
        <taxon>Paspalum</taxon>
    </lineage>
</organism>
<accession>A0AAQ3SJB6</accession>
<sequence length="187" mass="21405">MACGEGSRPELINDDADGRKAEEEAAGGAVCETMAATAFAGAAAGEKKPPGPEHRMTKREIRCILAYKPMAFVPTVYEALKRSNPELKPSPEEEMDEPKCHLYSIARLFYEHEENYPKLQERVRRELQTKGYVEVDDKWVQGRAEMQVLREKTQKEIDELFLKYPQTDDEDEDEDDDSDSDYSDEDY</sequence>